<keyword evidence="3" id="KW-1003">Cell membrane</keyword>
<reference evidence="11" key="1">
    <citation type="submission" date="2020-05" db="EMBL/GenBank/DDBJ databases">
        <authorList>
            <person name="Chiriac C."/>
            <person name="Salcher M."/>
            <person name="Ghai R."/>
            <person name="Kavagutti S V."/>
        </authorList>
    </citation>
    <scope>NUCLEOTIDE SEQUENCE</scope>
</reference>
<dbReference type="GO" id="GO:0005886">
    <property type="term" value="C:plasma membrane"/>
    <property type="evidence" value="ECO:0007669"/>
    <property type="project" value="UniProtKB-SubCell"/>
</dbReference>
<dbReference type="InterPro" id="IPR011014">
    <property type="entry name" value="MscS_channel_TM-2"/>
</dbReference>
<dbReference type="Pfam" id="PF00924">
    <property type="entry name" value="MS_channel_2nd"/>
    <property type="match status" value="1"/>
</dbReference>
<dbReference type="InterPro" id="IPR049142">
    <property type="entry name" value="MS_channel_1st"/>
</dbReference>
<dbReference type="SUPFAM" id="SSF82861">
    <property type="entry name" value="Mechanosensitive channel protein MscS (YggB), transmembrane region"/>
    <property type="match status" value="1"/>
</dbReference>
<keyword evidence="5 7" id="KW-1133">Transmembrane helix</keyword>
<organism evidence="11">
    <name type="scientific">freshwater metagenome</name>
    <dbReference type="NCBI Taxonomy" id="449393"/>
    <lineage>
        <taxon>unclassified sequences</taxon>
        <taxon>metagenomes</taxon>
        <taxon>ecological metagenomes</taxon>
    </lineage>
</organism>
<evidence type="ECO:0000256" key="5">
    <source>
        <dbReference type="ARBA" id="ARBA00022989"/>
    </source>
</evidence>
<accession>A0A6J6EGM5</accession>
<dbReference type="InterPro" id="IPR045276">
    <property type="entry name" value="YbiO_bact"/>
</dbReference>
<evidence type="ECO:0000256" key="1">
    <source>
        <dbReference type="ARBA" id="ARBA00004651"/>
    </source>
</evidence>
<comment type="subcellular location">
    <subcellularLocation>
        <location evidence="1">Cell membrane</location>
        <topology evidence="1">Multi-pass membrane protein</topology>
    </subcellularLocation>
</comment>
<dbReference type="InterPro" id="IPR011066">
    <property type="entry name" value="MscS_channel_C_sf"/>
</dbReference>
<protein>
    <submittedName>
        <fullName evidence="11">Unannotated protein</fullName>
    </submittedName>
</protein>
<evidence type="ECO:0000313" key="11">
    <source>
        <dbReference type="EMBL" id="CAB4575661.1"/>
    </source>
</evidence>
<dbReference type="Pfam" id="PF21088">
    <property type="entry name" value="MS_channel_1st"/>
    <property type="match status" value="1"/>
</dbReference>
<evidence type="ECO:0000256" key="3">
    <source>
        <dbReference type="ARBA" id="ARBA00022475"/>
    </source>
</evidence>
<feature type="transmembrane region" description="Helical" evidence="7">
    <location>
        <begin position="116"/>
        <end position="135"/>
    </location>
</feature>
<comment type="similarity">
    <text evidence="2">Belongs to the MscS (TC 1.A.23) family.</text>
</comment>
<dbReference type="InterPro" id="IPR010920">
    <property type="entry name" value="LSM_dom_sf"/>
</dbReference>
<evidence type="ECO:0000259" key="10">
    <source>
        <dbReference type="Pfam" id="PF21088"/>
    </source>
</evidence>
<dbReference type="PANTHER" id="PTHR30460">
    <property type="entry name" value="MODERATE CONDUCTANCE MECHANOSENSITIVE CHANNEL YBIO"/>
    <property type="match status" value="1"/>
</dbReference>
<feature type="transmembrane region" description="Helical" evidence="7">
    <location>
        <begin position="88"/>
        <end position="110"/>
    </location>
</feature>
<dbReference type="Gene3D" id="2.30.30.60">
    <property type="match status" value="1"/>
</dbReference>
<feature type="transmembrane region" description="Helical" evidence="7">
    <location>
        <begin position="20"/>
        <end position="41"/>
    </location>
</feature>
<evidence type="ECO:0000259" key="8">
    <source>
        <dbReference type="Pfam" id="PF00924"/>
    </source>
</evidence>
<dbReference type="InterPro" id="IPR023408">
    <property type="entry name" value="MscS_beta-dom_sf"/>
</dbReference>
<dbReference type="EMBL" id="CAEZTU010000015">
    <property type="protein sequence ID" value="CAB4575661.1"/>
    <property type="molecule type" value="Genomic_DNA"/>
</dbReference>
<dbReference type="InterPro" id="IPR006685">
    <property type="entry name" value="MscS_channel_2nd"/>
</dbReference>
<name>A0A6J6EGM5_9ZZZZ</name>
<sequence length="312" mass="33745">MFQNADSITETLSGYLSSVPIQIVLIFSIAIFLNTVVRIAISRFVKGAIKRANEKAPQYKRLADNTAELSAMVMQQRTVQRVRAVGQLFRSASALIIWTVAIMSALSVIGFNVAPLLASAGVAGVALGFGAQTLIKDFLAGIFIILEDQYGVGDVVDLGPAIGTVEEVDLRVTRLRDMGGVVWYVRNGEILRVANRSQGWTVATVDVPVAYDEDLEKVRVVIDRVGKEMLDDPAFSGMLLGAPQYAGVEQVSGDAIFVRIVAKTAPDQPMQTAREIREKIKGAFDKAGIRVPVLARPFPTSSGMPPSNPNQR</sequence>
<keyword evidence="4 7" id="KW-0812">Transmembrane</keyword>
<keyword evidence="6 7" id="KW-0472">Membrane</keyword>
<dbReference type="Gene3D" id="3.30.70.100">
    <property type="match status" value="1"/>
</dbReference>
<evidence type="ECO:0000256" key="7">
    <source>
        <dbReference type="SAM" id="Phobius"/>
    </source>
</evidence>
<feature type="domain" description="Mechanosensitive ion channel MscS" evidence="8">
    <location>
        <begin position="133"/>
        <end position="196"/>
    </location>
</feature>
<gene>
    <name evidence="11" type="ORF">UFOPK1740_00544</name>
</gene>
<evidence type="ECO:0000256" key="6">
    <source>
        <dbReference type="ARBA" id="ARBA00023136"/>
    </source>
</evidence>
<feature type="domain" description="Mechanosensitive ion channel MscS C-terminal" evidence="9">
    <location>
        <begin position="204"/>
        <end position="290"/>
    </location>
</feature>
<dbReference type="SUPFAM" id="SSF50182">
    <property type="entry name" value="Sm-like ribonucleoproteins"/>
    <property type="match status" value="1"/>
</dbReference>
<evidence type="ECO:0000259" key="9">
    <source>
        <dbReference type="Pfam" id="PF21082"/>
    </source>
</evidence>
<dbReference type="GO" id="GO:0008381">
    <property type="term" value="F:mechanosensitive monoatomic ion channel activity"/>
    <property type="evidence" value="ECO:0007669"/>
    <property type="project" value="InterPro"/>
</dbReference>
<dbReference type="SUPFAM" id="SSF82689">
    <property type="entry name" value="Mechanosensitive channel protein MscS (YggB), C-terminal domain"/>
    <property type="match status" value="1"/>
</dbReference>
<proteinExistence type="inferred from homology"/>
<dbReference type="AlphaFoldDB" id="A0A6J6EGM5"/>
<dbReference type="Gene3D" id="1.10.287.1260">
    <property type="match status" value="1"/>
</dbReference>
<dbReference type="FunFam" id="2.30.30.60:FF:000001">
    <property type="entry name" value="MscS Mechanosensitive ion channel"/>
    <property type="match status" value="1"/>
</dbReference>
<feature type="domain" description="Mechanosensitive ion channel transmembrane helices 2/3" evidence="10">
    <location>
        <begin position="94"/>
        <end position="132"/>
    </location>
</feature>
<evidence type="ECO:0000256" key="4">
    <source>
        <dbReference type="ARBA" id="ARBA00022692"/>
    </source>
</evidence>
<dbReference type="InterPro" id="IPR049278">
    <property type="entry name" value="MS_channel_C"/>
</dbReference>
<dbReference type="Pfam" id="PF21082">
    <property type="entry name" value="MS_channel_3rd"/>
    <property type="match status" value="1"/>
</dbReference>
<dbReference type="PANTHER" id="PTHR30460:SF0">
    <property type="entry name" value="MODERATE CONDUCTANCE MECHANOSENSITIVE CHANNEL YBIO"/>
    <property type="match status" value="1"/>
</dbReference>
<evidence type="ECO:0000256" key="2">
    <source>
        <dbReference type="ARBA" id="ARBA00008017"/>
    </source>
</evidence>